<dbReference type="Gene3D" id="2.130.10.10">
    <property type="entry name" value="YVTN repeat-like/Quinoprotein amine dehydrogenase"/>
    <property type="match status" value="2"/>
</dbReference>
<dbReference type="KEGG" id="gsl:Gasu_00740"/>
<reference evidence="7" key="1">
    <citation type="journal article" date="2013" name="Science">
        <title>Gene transfer from bacteria and archaea facilitated evolution of an extremophilic eukaryote.</title>
        <authorList>
            <person name="Schonknecht G."/>
            <person name="Chen W.H."/>
            <person name="Ternes C.M."/>
            <person name="Barbier G.G."/>
            <person name="Shrestha R.P."/>
            <person name="Stanke M."/>
            <person name="Brautigam A."/>
            <person name="Baker B.J."/>
            <person name="Banfield J.F."/>
            <person name="Garavito R.M."/>
            <person name="Carr K."/>
            <person name="Wilkerson C."/>
            <person name="Rensing S.A."/>
            <person name="Gagneul D."/>
            <person name="Dickenson N.E."/>
            <person name="Oesterhelt C."/>
            <person name="Lercher M.J."/>
            <person name="Weber A.P."/>
        </authorList>
    </citation>
    <scope>NUCLEOTIDE SEQUENCE [LARGE SCALE GENOMIC DNA]</scope>
    <source>
        <strain evidence="7">074W</strain>
    </source>
</reference>
<dbReference type="SUPFAM" id="SSF50978">
    <property type="entry name" value="WD40 repeat-like"/>
    <property type="match status" value="1"/>
</dbReference>
<dbReference type="GO" id="GO:0030674">
    <property type="term" value="F:protein-macromolecule adaptor activity"/>
    <property type="evidence" value="ECO:0007669"/>
    <property type="project" value="TreeGrafter"/>
</dbReference>
<dbReference type="Proteomes" id="UP000030680">
    <property type="component" value="Unassembled WGS sequence"/>
</dbReference>
<dbReference type="InterPro" id="IPR011989">
    <property type="entry name" value="ARM-like"/>
</dbReference>
<dbReference type="GO" id="GO:0005737">
    <property type="term" value="C:cytoplasm"/>
    <property type="evidence" value="ECO:0007669"/>
    <property type="project" value="TreeGrafter"/>
</dbReference>
<dbReference type="PANTHER" id="PTHR12848:SF16">
    <property type="entry name" value="REGULATORY-ASSOCIATED PROTEIN OF MTOR"/>
    <property type="match status" value="1"/>
</dbReference>
<dbReference type="GeneID" id="17091264"/>
<dbReference type="SMART" id="SM01302">
    <property type="entry name" value="Raptor_N"/>
    <property type="match status" value="1"/>
</dbReference>
<dbReference type="SMART" id="SM00320">
    <property type="entry name" value="WD40"/>
    <property type="match status" value="5"/>
</dbReference>
<organism evidence="6 7">
    <name type="scientific">Galdieria sulphuraria</name>
    <name type="common">Red alga</name>
    <dbReference type="NCBI Taxonomy" id="130081"/>
    <lineage>
        <taxon>Eukaryota</taxon>
        <taxon>Rhodophyta</taxon>
        <taxon>Bangiophyceae</taxon>
        <taxon>Galdieriales</taxon>
        <taxon>Galdieriaceae</taxon>
        <taxon>Galdieria</taxon>
    </lineage>
</organism>
<dbReference type="InterPro" id="IPR001680">
    <property type="entry name" value="WD40_rpt"/>
</dbReference>
<name>M2XR26_GALSU</name>
<dbReference type="InterPro" id="IPR029347">
    <property type="entry name" value="Raptor_N"/>
</dbReference>
<gene>
    <name evidence="6" type="ORF">Gasu_00740</name>
</gene>
<dbReference type="EMBL" id="KB454484">
    <property type="protein sequence ID" value="EME32707.1"/>
    <property type="molecule type" value="Genomic_DNA"/>
</dbReference>
<evidence type="ECO:0000256" key="1">
    <source>
        <dbReference type="ARBA" id="ARBA00009257"/>
    </source>
</evidence>
<dbReference type="PRINTS" id="PR01547">
    <property type="entry name" value="YEAST176DUF"/>
</dbReference>
<keyword evidence="2" id="KW-0853">WD repeat</keyword>
<accession>M2XR26</accession>
<dbReference type="GO" id="GO:0030307">
    <property type="term" value="P:positive regulation of cell growth"/>
    <property type="evidence" value="ECO:0007669"/>
    <property type="project" value="TreeGrafter"/>
</dbReference>
<evidence type="ECO:0000313" key="7">
    <source>
        <dbReference type="Proteomes" id="UP000030680"/>
    </source>
</evidence>
<dbReference type="OrthoDB" id="10262360at2759"/>
<dbReference type="GO" id="GO:0010506">
    <property type="term" value="P:regulation of autophagy"/>
    <property type="evidence" value="ECO:0007669"/>
    <property type="project" value="TreeGrafter"/>
</dbReference>
<evidence type="ECO:0000259" key="5">
    <source>
        <dbReference type="SMART" id="SM01302"/>
    </source>
</evidence>
<evidence type="ECO:0000256" key="2">
    <source>
        <dbReference type="ARBA" id="ARBA00022574"/>
    </source>
</evidence>
<protein>
    <submittedName>
        <fullName evidence="6">Regulatory associated protein of mTOR</fullName>
    </submittedName>
</protein>
<dbReference type="InterPro" id="IPR016024">
    <property type="entry name" value="ARM-type_fold"/>
</dbReference>
<dbReference type="InterPro" id="IPR036322">
    <property type="entry name" value="WD40_repeat_dom_sf"/>
</dbReference>
<dbReference type="Gene3D" id="1.25.10.10">
    <property type="entry name" value="Leucine-rich Repeat Variant"/>
    <property type="match status" value="1"/>
</dbReference>
<comment type="similarity">
    <text evidence="1">Belongs to the WD repeat RAPTOR family.</text>
</comment>
<keyword evidence="3" id="KW-0677">Repeat</keyword>
<feature type="domain" description="Raptor N-terminal CASPase-like" evidence="5">
    <location>
        <begin position="41"/>
        <end position="194"/>
    </location>
</feature>
<feature type="compositionally biased region" description="Low complexity" evidence="4">
    <location>
        <begin position="815"/>
        <end position="826"/>
    </location>
</feature>
<sequence length="1293" mass="145557">MSLWNYLLNSEHLELLDAVEARKTAALAGDSHIESWRIRYRLKTVCVALVVCLNVGVDPPDVVKPKPCARLECWIDPTALPSQKAIESIGKALQLQYERWQPRARYKVAADPTVEEVKKLCVSLRRSAKEERVLFHYNGHGVPRPTANGEIWVFNKNYTQYIPLSLYDLQTWLGVPSIYVFDCSSGGLALSCFLQLAEHRINEQKTAQIEGRIQQEDTQAAYFQDRKITERESPSASDFSNLTESSSFKDSILLAACRGDEVLPTNPNYPADIFTACLTTPIKIALRWFLSRTMVSGLSVEMLDHIPGKLNDRKTMLGELNWIFTAITDTIAWNTLPRPLFKRLFRQDLLVASLFRNYILAERVMKSLNCTPVTHPELPPMYNHPLWQSWDYTVELCLAQLPAILSSAEAAGISRESIDGSLASVPSPTVSDSQSVDSVNFSEDNRSSRYIDQVPYDPIPFFDDQITAFEIWLDMADEQEDAPEQLPIVLQVLLSQSYRLRALRLLSRFFELGSWAVDLGLSVGIFPYVLKLLQSPSKEIREELVYIWGKIVCQDHSCAVDLVRDGGHLYFVDFLEYEDTPEECKTMALYVLSVVSTVLPDKLKETRIMNTLISQCKDMHSAMVRKWAFLCLAKMFKHVPSAIDEVVNLDELMRLIVLSTRQDESPEVRASVLYTLEFFPPVKVVYFQNEAFDLPPSLMPLSFDDAVLPLILYLIHVCSQEASPIVRREAAKLAVRTKKHLREQNVSSTEHDNRTVHIVLEFLYEVLKYLSTDPQTEISALVQEVLKDTSVCTNDEQTQRGTLQKRSGEHTDATSNVSSLSSSPGSLEEALPTRKDSLSRSTNSMPRVMSIEGISQLFRGFTSKGKFQEASLKSNSFPQYSHSVGREAVVSDRPWHLPSLYDWSQGTIMYLRAPHSVETPNLYPNSTFGVKDMTTLSNWRAVSRVDSDSIADSKVKSLKEVAILDMGGGSVTSLAFGTGTTLLVGSSKGELSEWDYQKGIRKQSFLNSEDAVSHIFYGGDMELKYIDDNFSIVITGSKYGQVKIWRLYKDKPTVRLISSWRNFDRTYYDSSIQNRKRLVMSCNTFTARVASNSSGFLNIWDIPSERLLKRYYLGEKTELCSASWTCPIEIMGPHVVFSGTSNGNIILADTRCSEDEITTIQVDDIHGHREVISVDSQRTAACDRLLSASGSGRIAIWDPRKITQKRESLMLELEAYRGELSTMTARSNASTIFAGSGKNCVKIFGSQGSMLRMIRYHEGSMSTQIGPVTSIVCHPESPKFAFGCSDSVVSVYD</sequence>
<dbReference type="PANTHER" id="PTHR12848">
    <property type="entry name" value="REGULATORY-ASSOCIATED PROTEIN OF MTOR"/>
    <property type="match status" value="1"/>
</dbReference>
<dbReference type="SUPFAM" id="SSF48371">
    <property type="entry name" value="ARM repeat"/>
    <property type="match status" value="1"/>
</dbReference>
<dbReference type="GO" id="GO:0009267">
    <property type="term" value="P:cellular response to starvation"/>
    <property type="evidence" value="ECO:0007669"/>
    <property type="project" value="TreeGrafter"/>
</dbReference>
<feature type="compositionally biased region" description="Polar residues" evidence="4">
    <location>
        <begin position="793"/>
        <end position="805"/>
    </location>
</feature>
<dbReference type="InterPro" id="IPR015943">
    <property type="entry name" value="WD40/YVTN_repeat-like_dom_sf"/>
</dbReference>
<dbReference type="InterPro" id="IPR004083">
    <property type="entry name" value="Raptor"/>
</dbReference>
<dbReference type="RefSeq" id="XP_005709227.1">
    <property type="nucleotide sequence ID" value="XM_005709170.1"/>
</dbReference>
<dbReference type="Pfam" id="PF14538">
    <property type="entry name" value="Raptor_N"/>
    <property type="match status" value="1"/>
</dbReference>
<dbReference type="eggNOG" id="KOG1517">
    <property type="taxonomic scope" value="Eukaryota"/>
</dbReference>
<evidence type="ECO:0000313" key="6">
    <source>
        <dbReference type="EMBL" id="EME32707.1"/>
    </source>
</evidence>
<dbReference type="Gene3D" id="3.40.50.1460">
    <property type="match status" value="1"/>
</dbReference>
<dbReference type="Gramene" id="EME32707">
    <property type="protein sequence ID" value="EME32707"/>
    <property type="gene ID" value="Gasu_00740"/>
</dbReference>
<evidence type="ECO:0000256" key="3">
    <source>
        <dbReference type="ARBA" id="ARBA00022737"/>
    </source>
</evidence>
<keyword evidence="7" id="KW-1185">Reference proteome</keyword>
<proteinExistence type="inferred from homology"/>
<dbReference type="STRING" id="130081.M2XR26"/>
<dbReference type="GO" id="GO:0031931">
    <property type="term" value="C:TORC1 complex"/>
    <property type="evidence" value="ECO:0007669"/>
    <property type="project" value="InterPro"/>
</dbReference>
<feature type="region of interest" description="Disordered" evidence="4">
    <location>
        <begin position="793"/>
        <end position="844"/>
    </location>
</feature>
<dbReference type="GO" id="GO:0071230">
    <property type="term" value="P:cellular response to amino acid stimulus"/>
    <property type="evidence" value="ECO:0007669"/>
    <property type="project" value="TreeGrafter"/>
</dbReference>
<dbReference type="GO" id="GO:0031929">
    <property type="term" value="P:TOR signaling"/>
    <property type="evidence" value="ECO:0007669"/>
    <property type="project" value="InterPro"/>
</dbReference>
<evidence type="ECO:0000256" key="4">
    <source>
        <dbReference type="SAM" id="MobiDB-lite"/>
    </source>
</evidence>